<dbReference type="NCBIfam" id="TIGR00756">
    <property type="entry name" value="PPR"/>
    <property type="match status" value="4"/>
</dbReference>
<keyword evidence="6 22" id="KW-0812">Transmembrane</keyword>
<dbReference type="SMART" id="SM00388">
    <property type="entry name" value="HisKA"/>
    <property type="match status" value="1"/>
</dbReference>
<evidence type="ECO:0000256" key="18">
    <source>
        <dbReference type="ARBA" id="ARBA00023170"/>
    </source>
</evidence>
<feature type="signal peptide" evidence="23">
    <location>
        <begin position="1"/>
        <end position="20"/>
    </location>
</feature>
<feature type="transmembrane region" description="Helical" evidence="22">
    <location>
        <begin position="44"/>
        <end position="63"/>
    </location>
</feature>
<evidence type="ECO:0000256" key="2">
    <source>
        <dbReference type="ARBA" id="ARBA00004477"/>
    </source>
</evidence>
<dbReference type="Gene3D" id="3.30.565.10">
    <property type="entry name" value="Histidine kinase-like ATPase, C-terminal domain"/>
    <property type="match status" value="1"/>
</dbReference>
<dbReference type="SUPFAM" id="SSF55874">
    <property type="entry name" value="ATPase domain of HSP90 chaperone/DNA topoisomerase II/histidine kinase"/>
    <property type="match status" value="1"/>
</dbReference>
<reference evidence="25 26" key="1">
    <citation type="submission" date="2019-07" db="EMBL/GenBank/DDBJ databases">
        <title>De Novo Assembly of kiwifruit Actinidia rufa.</title>
        <authorList>
            <person name="Sugita-Konishi S."/>
            <person name="Sato K."/>
            <person name="Mori E."/>
            <person name="Abe Y."/>
            <person name="Kisaki G."/>
            <person name="Hamano K."/>
            <person name="Suezawa K."/>
            <person name="Otani M."/>
            <person name="Fukuda T."/>
            <person name="Manabe T."/>
            <person name="Gomi K."/>
            <person name="Tabuchi M."/>
            <person name="Akimitsu K."/>
            <person name="Kataoka I."/>
        </authorList>
    </citation>
    <scope>NUCLEOTIDE SEQUENCE [LARGE SCALE GENOMIC DNA]</scope>
    <source>
        <strain evidence="26">cv. Fuchu</strain>
    </source>
</reference>
<dbReference type="InterPro" id="IPR003018">
    <property type="entry name" value="GAF"/>
</dbReference>
<evidence type="ECO:0000256" key="13">
    <source>
        <dbReference type="ARBA" id="ARBA00022840"/>
    </source>
</evidence>
<keyword evidence="12" id="KW-0256">Endoplasmic reticulum</keyword>
<dbReference type="InterPro" id="IPR029016">
    <property type="entry name" value="GAF-like_dom_sf"/>
</dbReference>
<feature type="coiled-coil region" evidence="21">
    <location>
        <begin position="333"/>
        <end position="360"/>
    </location>
</feature>
<dbReference type="GO" id="GO:0010105">
    <property type="term" value="P:negative regulation of ethylene-activated signaling pathway"/>
    <property type="evidence" value="ECO:0007669"/>
    <property type="project" value="UniProtKB-ARBA"/>
</dbReference>
<dbReference type="InterPro" id="IPR011990">
    <property type="entry name" value="TPR-like_helical_dom_sf"/>
</dbReference>
<dbReference type="GO" id="GO:0038199">
    <property type="term" value="F:ethylene receptor activity"/>
    <property type="evidence" value="ECO:0007669"/>
    <property type="project" value="TreeGrafter"/>
</dbReference>
<dbReference type="Pfam" id="PF01590">
    <property type="entry name" value="GAF"/>
    <property type="match status" value="1"/>
</dbReference>
<evidence type="ECO:0000256" key="5">
    <source>
        <dbReference type="ARBA" id="ARBA00022679"/>
    </source>
</evidence>
<evidence type="ECO:0000256" key="1">
    <source>
        <dbReference type="ARBA" id="ARBA00001935"/>
    </source>
</evidence>
<keyword evidence="13" id="KW-0067">ATP-binding</keyword>
<evidence type="ECO:0000256" key="21">
    <source>
        <dbReference type="SAM" id="Coils"/>
    </source>
</evidence>
<dbReference type="PANTHER" id="PTHR24423">
    <property type="entry name" value="TWO-COMPONENT SENSOR HISTIDINE KINASE"/>
    <property type="match status" value="1"/>
</dbReference>
<dbReference type="GO" id="GO:0005789">
    <property type="term" value="C:endoplasmic reticulum membrane"/>
    <property type="evidence" value="ECO:0007669"/>
    <property type="project" value="UniProtKB-SubCell"/>
</dbReference>
<dbReference type="PROSITE" id="PS50109">
    <property type="entry name" value="HIS_KIN"/>
    <property type="match status" value="1"/>
</dbReference>
<proteinExistence type="inferred from homology"/>
<organism evidence="25 26">
    <name type="scientific">Actinidia rufa</name>
    <dbReference type="NCBI Taxonomy" id="165716"/>
    <lineage>
        <taxon>Eukaryota</taxon>
        <taxon>Viridiplantae</taxon>
        <taxon>Streptophyta</taxon>
        <taxon>Embryophyta</taxon>
        <taxon>Tracheophyta</taxon>
        <taxon>Spermatophyta</taxon>
        <taxon>Magnoliopsida</taxon>
        <taxon>eudicotyledons</taxon>
        <taxon>Gunneridae</taxon>
        <taxon>Pentapetalae</taxon>
        <taxon>asterids</taxon>
        <taxon>Ericales</taxon>
        <taxon>Actinidiaceae</taxon>
        <taxon>Actinidia</taxon>
    </lineage>
</organism>
<evidence type="ECO:0000256" key="19">
    <source>
        <dbReference type="ARBA" id="ARBA00056860"/>
    </source>
</evidence>
<dbReference type="InterPro" id="IPR058544">
    <property type="entry name" value="ETR1_N"/>
</dbReference>
<dbReference type="Pfam" id="PF00512">
    <property type="entry name" value="HisKA"/>
    <property type="match status" value="1"/>
</dbReference>
<dbReference type="CDD" id="cd00082">
    <property type="entry name" value="HisKA"/>
    <property type="match status" value="1"/>
</dbReference>
<dbReference type="InterPro" id="IPR003661">
    <property type="entry name" value="HisK_dim/P_dom"/>
</dbReference>
<keyword evidence="8" id="KW-0677">Repeat</keyword>
<dbReference type="EMBL" id="BJWL01000024">
    <property type="protein sequence ID" value="GFZ14583.1"/>
    <property type="molecule type" value="Genomic_DNA"/>
</dbReference>
<keyword evidence="21" id="KW-0175">Coiled coil</keyword>
<dbReference type="SMART" id="SM00065">
    <property type="entry name" value="GAF"/>
    <property type="match status" value="1"/>
</dbReference>
<name>A0A7J0GUW6_9ERIC</name>
<comment type="subcellular location">
    <subcellularLocation>
        <location evidence="2">Endoplasmic reticulum membrane</location>
        <topology evidence="2">Multi-pass membrane protein</topology>
    </subcellularLocation>
</comment>
<dbReference type="GO" id="GO:0046872">
    <property type="term" value="F:metal ion binding"/>
    <property type="evidence" value="ECO:0007669"/>
    <property type="project" value="UniProtKB-KW"/>
</dbReference>
<evidence type="ECO:0000256" key="16">
    <source>
        <dbReference type="ARBA" id="ARBA00023012"/>
    </source>
</evidence>
<evidence type="ECO:0000256" key="20">
    <source>
        <dbReference type="PROSITE-ProRule" id="PRU00708"/>
    </source>
</evidence>
<keyword evidence="5" id="KW-0808">Transferase</keyword>
<dbReference type="Proteomes" id="UP000585474">
    <property type="component" value="Unassembled WGS sequence"/>
</dbReference>
<evidence type="ECO:0000256" key="4">
    <source>
        <dbReference type="ARBA" id="ARBA00022553"/>
    </source>
</evidence>
<comment type="cofactor">
    <cofactor evidence="1">
        <name>Cu cation</name>
        <dbReference type="ChEBI" id="CHEBI:23378"/>
    </cofactor>
</comment>
<evidence type="ECO:0000256" key="3">
    <source>
        <dbReference type="ARBA" id="ARBA00009842"/>
    </source>
</evidence>
<dbReference type="GO" id="GO:0005524">
    <property type="term" value="F:ATP binding"/>
    <property type="evidence" value="ECO:0007669"/>
    <property type="project" value="UniProtKB-KW"/>
</dbReference>
<dbReference type="Gene3D" id="1.25.40.10">
    <property type="entry name" value="Tetratricopeptide repeat domain"/>
    <property type="match status" value="2"/>
</dbReference>
<dbReference type="SUPFAM" id="SSF55781">
    <property type="entry name" value="GAF domain-like"/>
    <property type="match status" value="1"/>
</dbReference>
<evidence type="ECO:0000256" key="22">
    <source>
        <dbReference type="SAM" id="Phobius"/>
    </source>
</evidence>
<comment type="similarity">
    <text evidence="3">Belongs to the ethylene receptor family.</text>
</comment>
<dbReference type="Pfam" id="PF01535">
    <property type="entry name" value="PPR"/>
    <property type="match status" value="3"/>
</dbReference>
<dbReference type="PROSITE" id="PS51375">
    <property type="entry name" value="PPR"/>
    <property type="match status" value="4"/>
</dbReference>
<keyword evidence="14 22" id="KW-1133">Transmembrane helix</keyword>
<keyword evidence="4" id="KW-0597">Phosphoprotein</keyword>
<keyword evidence="10" id="KW-0936">Ethylene signaling pathway</keyword>
<keyword evidence="17 22" id="KW-0472">Membrane</keyword>
<dbReference type="InterPro" id="IPR036890">
    <property type="entry name" value="HATPase_C_sf"/>
</dbReference>
<sequence>MAKAIALWCLIVSLLISVSASDNCHCDEEGFWSVTNILEGQRVSDFLIAIAYFSIPIELLYFISCSSLPFKWVLLQFIAFIVLCGLTHLLNAWTYYGPHSFRLMLALTIAKILTALVSCATAITLLTLIPLLLKLKVRELFLKQNVLELDQEVGMMKKQKEASWHVRMLTQEIRKSLDKHTILYTTLVELSNTLDLQNCAVWMPNENKFEMNLTHELKGNSSNSYQRSLPINDLDILEIRKSKGVRILRPDSVLGVSSTGGSSELGPVAAIRMPMLRVSNFKGGTPEFVETSYAILVLVLPSANDRVWSYNEMEIVEVVADQVAVALSHASVLEDSQLMREKLEVQNRMLQQAKENAMMASQARNSFQKVMSHGMRRPMHSILGLLSMFQEDSMSSEQKIIVDTMVKTSNVLSTLINDVMEISAKAKGKFPLEMKTFQLHSMIKEASCLIKCLCINKGFGFALDIQNSLPNQVIGDERRIFQVLLHMVGHLLNVSDGGGSVIFRVVSEGGNEGLNDKILGTWRPSVNEEYVSIKFEIELGDQGSQSNDGSITTIHFTGRRHNSNNVKEGLSFSMCRKLVQVRITESIRKPTSQNLTFFVSLAQAQMDLARTQMGKNTRGGSGIDKKMGSVIKFRSGDGNGVVGKTHAKCSTKWLNYGGCIPAILEALETVSDLDEALRPWEESLSNKERTIILKEQSSWERALEIFEWFKRRGCFEVNVIHYNIMLRVLGKAQKWDLVETLWDEMGNRSIVPINSTYGTLIDVYSKGGLKEKALGWLELMTKQGMEPDEVTMGIVVQTYKKAGEFEMAEEFFKMWSLGKSSSDEGGTSEPTMSTTINGNSQGHVALSSYTYNTLIDTFGKAGQLKEASETFALMLKDGVVPNTVTFNTMIHICGNHGQLEEVASLMCKMEELRCSPDTRTYNILISLHAKHDDIEMAALLLQKDEGSFP</sequence>
<dbReference type="GO" id="GO:0004674">
    <property type="term" value="F:protein serine/threonine kinase activity"/>
    <property type="evidence" value="ECO:0007669"/>
    <property type="project" value="UniProtKB-ARBA"/>
</dbReference>
<accession>A0A7J0GUW6</accession>
<dbReference type="InterPro" id="IPR002885">
    <property type="entry name" value="PPR_rpt"/>
</dbReference>
<evidence type="ECO:0000256" key="7">
    <source>
        <dbReference type="ARBA" id="ARBA00022723"/>
    </source>
</evidence>
<dbReference type="AlphaFoldDB" id="A0A7J0GUW6"/>
<evidence type="ECO:0000256" key="11">
    <source>
        <dbReference type="ARBA" id="ARBA00022777"/>
    </source>
</evidence>
<evidence type="ECO:0000256" key="12">
    <source>
        <dbReference type="ARBA" id="ARBA00022824"/>
    </source>
</evidence>
<protein>
    <submittedName>
        <fullName evidence="25">Signal transduction histidine kinase, hybrid-type, ethylene sensor</fullName>
    </submittedName>
</protein>
<comment type="function">
    <text evidence="19">Ethylene receptor related to bacterial two-component regulators. Acts as a redundant negative regulator of ethylene signaling.</text>
</comment>
<keyword evidence="16" id="KW-0902">Two-component regulatory system</keyword>
<dbReference type="Pfam" id="PF13041">
    <property type="entry name" value="PPR_2"/>
    <property type="match status" value="1"/>
</dbReference>
<evidence type="ECO:0000259" key="24">
    <source>
        <dbReference type="PROSITE" id="PS50109"/>
    </source>
</evidence>
<dbReference type="Gene3D" id="1.10.287.130">
    <property type="match status" value="1"/>
</dbReference>
<evidence type="ECO:0000256" key="10">
    <source>
        <dbReference type="ARBA" id="ARBA00022745"/>
    </source>
</evidence>
<dbReference type="InterPro" id="IPR005467">
    <property type="entry name" value="His_kinase_dom"/>
</dbReference>
<feature type="transmembrane region" description="Helical" evidence="22">
    <location>
        <begin position="72"/>
        <end position="96"/>
    </location>
</feature>
<feature type="transmembrane region" description="Helical" evidence="22">
    <location>
        <begin position="108"/>
        <end position="133"/>
    </location>
</feature>
<comment type="caution">
    <text evidence="25">The sequence shown here is derived from an EMBL/GenBank/DDBJ whole genome shotgun (WGS) entry which is preliminary data.</text>
</comment>
<keyword evidence="9" id="KW-0547">Nucleotide-binding</keyword>
<keyword evidence="15" id="KW-0186">Copper</keyword>
<dbReference type="CDD" id="cd16938">
    <property type="entry name" value="HATPase_ETR2_ERS2-EIN4-like"/>
    <property type="match status" value="1"/>
</dbReference>
<gene>
    <name evidence="25" type="ORF">Acr_24g0007730</name>
</gene>
<evidence type="ECO:0000256" key="14">
    <source>
        <dbReference type="ARBA" id="ARBA00022989"/>
    </source>
</evidence>
<keyword evidence="23" id="KW-0732">Signal</keyword>
<dbReference type="GO" id="GO:0051740">
    <property type="term" value="F:ethylene binding"/>
    <property type="evidence" value="ECO:0007669"/>
    <property type="project" value="TreeGrafter"/>
</dbReference>
<evidence type="ECO:0000313" key="25">
    <source>
        <dbReference type="EMBL" id="GFZ14583.1"/>
    </source>
</evidence>
<keyword evidence="11 25" id="KW-0418">Kinase</keyword>
<dbReference type="InterPro" id="IPR036097">
    <property type="entry name" value="HisK_dim/P_sf"/>
</dbReference>
<evidence type="ECO:0000256" key="23">
    <source>
        <dbReference type="SAM" id="SignalP"/>
    </source>
</evidence>
<dbReference type="Gene3D" id="3.30.450.40">
    <property type="match status" value="1"/>
</dbReference>
<evidence type="ECO:0000256" key="9">
    <source>
        <dbReference type="ARBA" id="ARBA00022741"/>
    </source>
</evidence>
<dbReference type="FunFam" id="1.10.287.130:FF:000087">
    <property type="entry name" value="Ethylene receptor 4"/>
    <property type="match status" value="1"/>
</dbReference>
<feature type="chain" id="PRO_5029811605" evidence="23">
    <location>
        <begin position="21"/>
        <end position="949"/>
    </location>
</feature>
<evidence type="ECO:0000256" key="17">
    <source>
        <dbReference type="ARBA" id="ARBA00023136"/>
    </source>
</evidence>
<dbReference type="PANTHER" id="PTHR24423:SF629">
    <property type="entry name" value="PROTEIN EIN4"/>
    <property type="match status" value="1"/>
</dbReference>
<evidence type="ECO:0000256" key="6">
    <source>
        <dbReference type="ARBA" id="ARBA00022692"/>
    </source>
</evidence>
<feature type="repeat" description="PPR" evidence="20">
    <location>
        <begin position="847"/>
        <end position="881"/>
    </location>
</feature>
<dbReference type="SUPFAM" id="SSF47384">
    <property type="entry name" value="Homodimeric domain of signal transducing histidine kinase"/>
    <property type="match status" value="1"/>
</dbReference>
<keyword evidence="7" id="KW-0479">Metal-binding</keyword>
<feature type="repeat" description="PPR" evidence="20">
    <location>
        <begin position="882"/>
        <end position="916"/>
    </location>
</feature>
<keyword evidence="18" id="KW-0675">Receptor</keyword>
<dbReference type="GO" id="GO:0000155">
    <property type="term" value="F:phosphorelay sensor kinase activity"/>
    <property type="evidence" value="ECO:0007669"/>
    <property type="project" value="InterPro"/>
</dbReference>
<dbReference type="Pfam" id="PF25487">
    <property type="entry name" value="ETR1_N"/>
    <property type="match status" value="1"/>
</dbReference>
<dbReference type="OrthoDB" id="60033at2759"/>
<feature type="domain" description="Histidine kinase" evidence="24">
    <location>
        <begin position="370"/>
        <end position="605"/>
    </location>
</feature>
<evidence type="ECO:0000256" key="15">
    <source>
        <dbReference type="ARBA" id="ARBA00023008"/>
    </source>
</evidence>
<feature type="repeat" description="PPR" evidence="20">
    <location>
        <begin position="718"/>
        <end position="752"/>
    </location>
</feature>
<evidence type="ECO:0000313" key="26">
    <source>
        <dbReference type="Proteomes" id="UP000585474"/>
    </source>
</evidence>
<keyword evidence="26" id="KW-1185">Reference proteome</keyword>
<feature type="repeat" description="PPR" evidence="20">
    <location>
        <begin position="753"/>
        <end position="787"/>
    </location>
</feature>
<evidence type="ECO:0000256" key="8">
    <source>
        <dbReference type="ARBA" id="ARBA00022737"/>
    </source>
</evidence>